<dbReference type="Proteomes" id="UP000478183">
    <property type="component" value="Unassembled WGS sequence"/>
</dbReference>
<dbReference type="EMBL" id="WMIE01000003">
    <property type="protein sequence ID" value="MTH77561.1"/>
    <property type="molecule type" value="Genomic_DNA"/>
</dbReference>
<dbReference type="RefSeq" id="WP_155094947.1">
    <property type="nucleotide sequence ID" value="NZ_WMIE01000003.1"/>
</dbReference>
<comment type="caution">
    <text evidence="1">The sequence shown here is derived from an EMBL/GenBank/DDBJ whole genome shotgun (WGS) entry which is preliminary data.</text>
</comment>
<organism evidence="1 2">
    <name type="scientific">Paracoccus aestuariivivens</name>
    <dbReference type="NCBI Taxonomy" id="1820333"/>
    <lineage>
        <taxon>Bacteria</taxon>
        <taxon>Pseudomonadati</taxon>
        <taxon>Pseudomonadota</taxon>
        <taxon>Alphaproteobacteria</taxon>
        <taxon>Rhodobacterales</taxon>
        <taxon>Paracoccaceae</taxon>
        <taxon>Paracoccus</taxon>
    </lineage>
</organism>
<evidence type="ECO:0008006" key="3">
    <source>
        <dbReference type="Google" id="ProtNLM"/>
    </source>
</evidence>
<name>A0A6L6JC25_9RHOB</name>
<sequence>MTDDIYRAGTIKRKRRTADEIDQLDQQITEVLREDHPQSVRHMFYRMTDPRLPVPVPKIDHGPNNGYRAVQDRIKKLRRDGRLSYGWISDSTRRGYHTTTYSGADDFLRRMAGLYRGDLWAQSQFYVEVWCESRSIAGVLEGTCRELAVSLYPCGGFSSITLAYEAAQMINWQCANGKDCVIYYIGDYDPAGVLIDQSLERELREHLNSDVKLHFIRLGITEQQIEEYDLPTKPRKATDRRAPHIKETVEAEAMPAHILRDLLRQNIEVFLPKDALEVVKVAEQSERDLLRQMADMIGGDE</sequence>
<dbReference type="OrthoDB" id="546653at2"/>
<accession>A0A6L6JC25</accession>
<keyword evidence="2" id="KW-1185">Reference proteome</keyword>
<evidence type="ECO:0000313" key="1">
    <source>
        <dbReference type="EMBL" id="MTH77561.1"/>
    </source>
</evidence>
<protein>
    <recommendedName>
        <fullName evidence="3">DUF2399 domain-containing protein</fullName>
    </recommendedName>
</protein>
<proteinExistence type="predicted"/>
<gene>
    <name evidence="1" type="ORF">GL286_07470</name>
</gene>
<dbReference type="AlphaFoldDB" id="A0A6L6JC25"/>
<reference evidence="1 2" key="1">
    <citation type="submission" date="2019-11" db="EMBL/GenBank/DDBJ databases">
        <authorList>
            <person name="Dong K."/>
        </authorList>
    </citation>
    <scope>NUCLEOTIDE SEQUENCE [LARGE SCALE GENOMIC DNA]</scope>
    <source>
        <strain evidence="1 2">NBRC 111993</strain>
    </source>
</reference>
<evidence type="ECO:0000313" key="2">
    <source>
        <dbReference type="Proteomes" id="UP000478183"/>
    </source>
</evidence>